<reference evidence="1 2" key="1">
    <citation type="submission" date="2017-09" db="EMBL/GenBank/DDBJ databases">
        <title>Genomics of the genus Arcobacter.</title>
        <authorList>
            <person name="Perez-Cataluna A."/>
            <person name="Figueras M.J."/>
            <person name="Salas-Masso N."/>
        </authorList>
    </citation>
    <scope>NUCLEOTIDE SEQUENCE [LARGE SCALE GENOMIC DNA]</scope>
    <source>
        <strain evidence="1 2">CECT 7834</strain>
    </source>
</reference>
<comment type="caution">
    <text evidence="1">The sequence shown here is derived from an EMBL/GenBank/DDBJ whole genome shotgun (WGS) entry which is preliminary data.</text>
</comment>
<keyword evidence="2" id="KW-1185">Reference proteome</keyword>
<dbReference type="EMBL" id="NXII01000010">
    <property type="protein sequence ID" value="RXI40460.1"/>
    <property type="molecule type" value="Genomic_DNA"/>
</dbReference>
<sequence>MYCSCGDPFCDGYYCNNNANGGFAIVLFVLLYPYLPFMIIGYEIMDYLANGVNLFKWGGAIGGLVAGLFFYIKIFKIFVKNYLDIKSDIVFWIFSYIFASIMFMILDSIYAQNPVVAFVSKLGIGIFQWAFKAS</sequence>
<accession>A0A6M8NIH2</accession>
<evidence type="ECO:0000313" key="1">
    <source>
        <dbReference type="EMBL" id="RXI40460.1"/>
    </source>
</evidence>
<dbReference type="Proteomes" id="UP000290378">
    <property type="component" value="Unassembled WGS sequence"/>
</dbReference>
<evidence type="ECO:0000313" key="2">
    <source>
        <dbReference type="Proteomes" id="UP000290378"/>
    </source>
</evidence>
<organism evidence="1 2">
    <name type="scientific">Arcobacter cloacae</name>
    <dbReference type="NCBI Taxonomy" id="1054034"/>
    <lineage>
        <taxon>Bacteria</taxon>
        <taxon>Pseudomonadati</taxon>
        <taxon>Campylobacterota</taxon>
        <taxon>Epsilonproteobacteria</taxon>
        <taxon>Campylobacterales</taxon>
        <taxon>Arcobacteraceae</taxon>
        <taxon>Arcobacter</taxon>
    </lineage>
</organism>
<name>A0A6M8NIH2_9BACT</name>
<dbReference type="AlphaFoldDB" id="A0A6M8NIH2"/>
<protein>
    <submittedName>
        <fullName evidence="1">Uncharacterized protein</fullName>
    </submittedName>
</protein>
<gene>
    <name evidence="1" type="ORF">CP963_08705</name>
</gene>
<dbReference type="RefSeq" id="WP_129013784.1">
    <property type="nucleotide sequence ID" value="NZ_CBCSEI010000010.1"/>
</dbReference>
<proteinExistence type="predicted"/>